<feature type="domain" description="Globin-sensor" evidence="2">
    <location>
        <begin position="183"/>
        <end position="301"/>
    </location>
</feature>
<dbReference type="Pfam" id="PF11563">
    <property type="entry name" value="Protoglobin"/>
    <property type="match status" value="1"/>
</dbReference>
<evidence type="ECO:0000259" key="2">
    <source>
        <dbReference type="Pfam" id="PF11563"/>
    </source>
</evidence>
<keyword evidence="4" id="KW-1185">Reference proteome</keyword>
<comment type="caution">
    <text evidence="3">The sequence shown here is derived from an EMBL/GenBank/DDBJ whole genome shotgun (WGS) entry which is preliminary data.</text>
</comment>
<dbReference type="GO" id="GO:0020037">
    <property type="term" value="F:heme binding"/>
    <property type="evidence" value="ECO:0007669"/>
    <property type="project" value="InterPro"/>
</dbReference>
<feature type="transmembrane region" description="Helical" evidence="1">
    <location>
        <begin position="121"/>
        <end position="143"/>
    </location>
</feature>
<organism evidence="3 4">
    <name type="scientific">Leucocoprinus leucothites</name>
    <dbReference type="NCBI Taxonomy" id="201217"/>
    <lineage>
        <taxon>Eukaryota</taxon>
        <taxon>Fungi</taxon>
        <taxon>Dikarya</taxon>
        <taxon>Basidiomycota</taxon>
        <taxon>Agaricomycotina</taxon>
        <taxon>Agaricomycetes</taxon>
        <taxon>Agaricomycetidae</taxon>
        <taxon>Agaricales</taxon>
        <taxon>Agaricineae</taxon>
        <taxon>Agaricaceae</taxon>
        <taxon>Leucocoprinus</taxon>
    </lineage>
</organism>
<sequence>MATLLLTTTYVLNATYVGQTHKLPTLGVVLLSASFFGAWSTMRFLADIFLVSGILALLSHREKIVLDTPRWIMDVKAIADAILVVILLALSMGAVGLEMAYLKDSRVTTEGTIETREKLAVAYASFLFLATVNIAVTSITLYVRARKSSHVNDHSHRSSPSHTPLLCSNVGDITTESLEPLLSRVEYIRHLTHFDEKDAAVIHVAKPHLVPLVPTAVDAVYLKFELTIVVQICALRSTGCSSEVLTSAEEVNIEDPQIKFLKDFQKGLMAKLVITVYADIKIREYLDRVGRTHTEVKDSGLKLRAKKLGPRMNVSTLTYFSVRDSSYAHPGAPWATDHCMD</sequence>
<reference evidence="3 4" key="1">
    <citation type="journal article" date="2020" name="ISME J.">
        <title>Uncovering the hidden diversity of litter-decomposition mechanisms in mushroom-forming fungi.</title>
        <authorList>
            <person name="Floudas D."/>
            <person name="Bentzer J."/>
            <person name="Ahren D."/>
            <person name="Johansson T."/>
            <person name="Persson P."/>
            <person name="Tunlid A."/>
        </authorList>
    </citation>
    <scope>NUCLEOTIDE SEQUENCE [LARGE SCALE GENOMIC DNA]</scope>
    <source>
        <strain evidence="3 4">CBS 146.42</strain>
    </source>
</reference>
<feature type="transmembrane region" description="Helical" evidence="1">
    <location>
        <begin position="78"/>
        <end position="101"/>
    </location>
</feature>
<proteinExistence type="predicted"/>
<dbReference type="EMBL" id="JAACJO010000077">
    <property type="protein sequence ID" value="KAF5343955.1"/>
    <property type="molecule type" value="Genomic_DNA"/>
</dbReference>
<keyword evidence="1" id="KW-0472">Membrane</keyword>
<evidence type="ECO:0000256" key="1">
    <source>
        <dbReference type="SAM" id="Phobius"/>
    </source>
</evidence>
<dbReference type="OrthoDB" id="3118044at2759"/>
<gene>
    <name evidence="3" type="ORF">D9756_011564</name>
</gene>
<dbReference type="AlphaFoldDB" id="A0A8H5CLJ6"/>
<dbReference type="Proteomes" id="UP000559027">
    <property type="component" value="Unassembled WGS sequence"/>
</dbReference>
<name>A0A8H5CLJ6_9AGAR</name>
<dbReference type="InterPro" id="IPR044398">
    <property type="entry name" value="Globin-sensor_dom"/>
</dbReference>
<feature type="transmembrane region" description="Helical" evidence="1">
    <location>
        <begin position="36"/>
        <end position="58"/>
    </location>
</feature>
<evidence type="ECO:0000313" key="4">
    <source>
        <dbReference type="Proteomes" id="UP000559027"/>
    </source>
</evidence>
<evidence type="ECO:0000313" key="3">
    <source>
        <dbReference type="EMBL" id="KAF5343955.1"/>
    </source>
</evidence>
<keyword evidence="1" id="KW-1133">Transmembrane helix</keyword>
<dbReference type="GO" id="GO:0019825">
    <property type="term" value="F:oxygen binding"/>
    <property type="evidence" value="ECO:0007669"/>
    <property type="project" value="InterPro"/>
</dbReference>
<accession>A0A8H5CLJ6</accession>
<keyword evidence="1" id="KW-0812">Transmembrane</keyword>
<protein>
    <recommendedName>
        <fullName evidence="2">Globin-sensor domain-containing protein</fullName>
    </recommendedName>
</protein>